<evidence type="ECO:0000313" key="1">
    <source>
        <dbReference type="EMBL" id="BCS28092.1"/>
    </source>
</evidence>
<evidence type="ECO:0000313" key="2">
    <source>
        <dbReference type="Proteomes" id="UP000654913"/>
    </source>
</evidence>
<keyword evidence="2" id="KW-1185">Reference proteome</keyword>
<proteinExistence type="predicted"/>
<protein>
    <submittedName>
        <fullName evidence="1">Uncharacterized protein</fullName>
    </submittedName>
</protein>
<reference evidence="1" key="2">
    <citation type="submission" date="2021-02" db="EMBL/GenBank/DDBJ databases">
        <title>Aspergillus puulaauensis MK2 genome sequence.</title>
        <authorList>
            <person name="Futagami T."/>
            <person name="Mori K."/>
            <person name="Kadooka C."/>
            <person name="Tanaka T."/>
        </authorList>
    </citation>
    <scope>NUCLEOTIDE SEQUENCE</scope>
    <source>
        <strain evidence="1">MK2</strain>
    </source>
</reference>
<dbReference type="GeneID" id="64978089"/>
<sequence length="64" mass="6950">MSTKLVRYTTHLRVAYGLELQSTDGKRVPFGELVLDKSDHITTIVSATSSAPTINVASVQSRTT</sequence>
<dbReference type="EMBL" id="AP024448">
    <property type="protein sequence ID" value="BCS28092.1"/>
    <property type="molecule type" value="Genomic_DNA"/>
</dbReference>
<dbReference type="AlphaFoldDB" id="A0A7R8ARG9"/>
<gene>
    <name evidence="1" type="ORF">APUU_61140S</name>
</gene>
<dbReference type="RefSeq" id="XP_041560278.1">
    <property type="nucleotide sequence ID" value="XM_041694449.1"/>
</dbReference>
<organism evidence="1 2">
    <name type="scientific">Aspergillus puulaauensis</name>
    <dbReference type="NCBI Taxonomy" id="1220207"/>
    <lineage>
        <taxon>Eukaryota</taxon>
        <taxon>Fungi</taxon>
        <taxon>Dikarya</taxon>
        <taxon>Ascomycota</taxon>
        <taxon>Pezizomycotina</taxon>
        <taxon>Eurotiomycetes</taxon>
        <taxon>Eurotiomycetidae</taxon>
        <taxon>Eurotiales</taxon>
        <taxon>Aspergillaceae</taxon>
        <taxon>Aspergillus</taxon>
    </lineage>
</organism>
<dbReference type="KEGG" id="apuu:APUU_61140S"/>
<dbReference type="Proteomes" id="UP000654913">
    <property type="component" value="Chromosome 6"/>
</dbReference>
<name>A0A7R8ARG9_9EURO</name>
<accession>A0A7R8ARG9</accession>
<reference evidence="1" key="1">
    <citation type="submission" date="2021-01" db="EMBL/GenBank/DDBJ databases">
        <authorList>
            <consortium name="Aspergillus puulaauensis MK2 genome sequencing consortium"/>
            <person name="Kazuki M."/>
            <person name="Futagami T."/>
        </authorList>
    </citation>
    <scope>NUCLEOTIDE SEQUENCE</scope>
    <source>
        <strain evidence="1">MK2</strain>
    </source>
</reference>